<reference evidence="4" key="2">
    <citation type="submission" date="2021-04" db="EMBL/GenBank/DDBJ databases">
        <authorList>
            <person name="Gilroy R."/>
        </authorList>
    </citation>
    <scope>NUCLEOTIDE SEQUENCE</scope>
    <source>
        <strain evidence="4">CHK188-4685</strain>
    </source>
</reference>
<dbReference type="EMBL" id="DWYS01000119">
    <property type="protein sequence ID" value="HJB08158.1"/>
    <property type="molecule type" value="Genomic_DNA"/>
</dbReference>
<dbReference type="GO" id="GO:0003677">
    <property type="term" value="F:DNA binding"/>
    <property type="evidence" value="ECO:0007669"/>
    <property type="project" value="UniProtKB-UniRule"/>
</dbReference>
<dbReference type="AlphaFoldDB" id="A0A9D2L8W3"/>
<dbReference type="Gene3D" id="1.10.357.10">
    <property type="entry name" value="Tetracycline Repressor, domain 2"/>
    <property type="match status" value="1"/>
</dbReference>
<evidence type="ECO:0000256" key="1">
    <source>
        <dbReference type="ARBA" id="ARBA00023125"/>
    </source>
</evidence>
<dbReference type="Pfam" id="PF00440">
    <property type="entry name" value="TetR_N"/>
    <property type="match status" value="1"/>
</dbReference>
<comment type="caution">
    <text evidence="4">The sequence shown here is derived from an EMBL/GenBank/DDBJ whole genome shotgun (WGS) entry which is preliminary data.</text>
</comment>
<keyword evidence="1 2" id="KW-0238">DNA-binding</keyword>
<dbReference type="InterPro" id="IPR001647">
    <property type="entry name" value="HTH_TetR"/>
</dbReference>
<dbReference type="InterPro" id="IPR050624">
    <property type="entry name" value="HTH-type_Tx_Regulator"/>
</dbReference>
<evidence type="ECO:0000313" key="5">
    <source>
        <dbReference type="Proteomes" id="UP000886804"/>
    </source>
</evidence>
<organism evidence="4 5">
    <name type="scientific">Candidatus Enterocloster faecavium</name>
    <dbReference type="NCBI Taxonomy" id="2838560"/>
    <lineage>
        <taxon>Bacteria</taxon>
        <taxon>Bacillati</taxon>
        <taxon>Bacillota</taxon>
        <taxon>Clostridia</taxon>
        <taxon>Lachnospirales</taxon>
        <taxon>Lachnospiraceae</taxon>
        <taxon>Enterocloster</taxon>
    </lineage>
</organism>
<gene>
    <name evidence="4" type="ORF">H9716_09930</name>
</gene>
<dbReference type="SUPFAM" id="SSF46689">
    <property type="entry name" value="Homeodomain-like"/>
    <property type="match status" value="1"/>
</dbReference>
<name>A0A9D2L8W3_9FIRM</name>
<feature type="DNA-binding region" description="H-T-H motif" evidence="2">
    <location>
        <begin position="34"/>
        <end position="53"/>
    </location>
</feature>
<dbReference type="PROSITE" id="PS50977">
    <property type="entry name" value="HTH_TETR_2"/>
    <property type="match status" value="1"/>
</dbReference>
<accession>A0A9D2L8W3</accession>
<dbReference type="PRINTS" id="PR00455">
    <property type="entry name" value="HTHTETR"/>
</dbReference>
<feature type="domain" description="HTH tetR-type" evidence="3">
    <location>
        <begin position="11"/>
        <end position="71"/>
    </location>
</feature>
<dbReference type="PANTHER" id="PTHR43479:SF11">
    <property type="entry name" value="ACREF_ENVCD OPERON REPRESSOR-RELATED"/>
    <property type="match status" value="1"/>
</dbReference>
<evidence type="ECO:0000256" key="2">
    <source>
        <dbReference type="PROSITE-ProRule" id="PRU00335"/>
    </source>
</evidence>
<dbReference type="InterPro" id="IPR009057">
    <property type="entry name" value="Homeodomain-like_sf"/>
</dbReference>
<dbReference type="PANTHER" id="PTHR43479">
    <property type="entry name" value="ACREF/ENVCD OPERON REPRESSOR-RELATED"/>
    <property type="match status" value="1"/>
</dbReference>
<sequence length="217" mass="25341">MPTEKFFNLKEGKRQAILEAAGEELLETPYALLTVSRIIQRAGISRASFYYYFSDKEDLFHHMVEEMKNRFLGDMEMALKECRGNFEEGFKQMVSSLLEDGNLRKRCSLYQRLVEDTQCHNQAVLQEASFYDKDGLRKFIRDRDTLLDEKTYKGLGEEKMVCLLELGVLVVIKTLFLCFVGNSDEKKLKETAFRQLEILDRGARSFRENQEERRSSA</sequence>
<protein>
    <submittedName>
        <fullName evidence="4">TetR/AcrR family transcriptional regulator</fullName>
    </submittedName>
</protein>
<evidence type="ECO:0000259" key="3">
    <source>
        <dbReference type="PROSITE" id="PS50977"/>
    </source>
</evidence>
<evidence type="ECO:0000313" key="4">
    <source>
        <dbReference type="EMBL" id="HJB08158.1"/>
    </source>
</evidence>
<proteinExistence type="predicted"/>
<reference evidence="4" key="1">
    <citation type="journal article" date="2021" name="PeerJ">
        <title>Extensive microbial diversity within the chicken gut microbiome revealed by metagenomics and culture.</title>
        <authorList>
            <person name="Gilroy R."/>
            <person name="Ravi A."/>
            <person name="Getino M."/>
            <person name="Pursley I."/>
            <person name="Horton D.L."/>
            <person name="Alikhan N.F."/>
            <person name="Baker D."/>
            <person name="Gharbi K."/>
            <person name="Hall N."/>
            <person name="Watson M."/>
            <person name="Adriaenssens E.M."/>
            <person name="Foster-Nyarko E."/>
            <person name="Jarju S."/>
            <person name="Secka A."/>
            <person name="Antonio M."/>
            <person name="Oren A."/>
            <person name="Chaudhuri R.R."/>
            <person name="La Ragione R."/>
            <person name="Hildebrand F."/>
            <person name="Pallen M.J."/>
        </authorList>
    </citation>
    <scope>NUCLEOTIDE SEQUENCE</scope>
    <source>
        <strain evidence="4">CHK188-4685</strain>
    </source>
</reference>
<dbReference type="Proteomes" id="UP000886804">
    <property type="component" value="Unassembled WGS sequence"/>
</dbReference>